<name>F9FT08_FUSOF</name>
<gene>
    <name evidence="1" type="ORF">FOXB_09539</name>
</gene>
<evidence type="ECO:0000313" key="1">
    <source>
        <dbReference type="EMBL" id="EGU79949.1"/>
    </source>
</evidence>
<proteinExistence type="predicted"/>
<dbReference type="EMBL" id="AFQF01002579">
    <property type="protein sequence ID" value="EGU79949.1"/>
    <property type="molecule type" value="Genomic_DNA"/>
</dbReference>
<protein>
    <submittedName>
        <fullName evidence="1">Uncharacterized protein</fullName>
    </submittedName>
</protein>
<reference evidence="1" key="1">
    <citation type="journal article" date="2012" name="Mol. Plant Microbe Interact.">
        <title>A highly conserved effector in Fusarium oxysporum is required for full virulence on Arabidopsis.</title>
        <authorList>
            <person name="Thatcher L.F."/>
            <person name="Gardiner D.M."/>
            <person name="Kazan K."/>
            <person name="Manners J."/>
        </authorList>
    </citation>
    <scope>NUCLEOTIDE SEQUENCE [LARGE SCALE GENOMIC DNA]</scope>
    <source>
        <strain evidence="1">Fo5176</strain>
    </source>
</reference>
<organism evidence="1">
    <name type="scientific">Fusarium oxysporum (strain Fo5176)</name>
    <name type="common">Fusarium vascular wilt</name>
    <dbReference type="NCBI Taxonomy" id="660025"/>
    <lineage>
        <taxon>Eukaryota</taxon>
        <taxon>Fungi</taxon>
        <taxon>Dikarya</taxon>
        <taxon>Ascomycota</taxon>
        <taxon>Pezizomycotina</taxon>
        <taxon>Sordariomycetes</taxon>
        <taxon>Hypocreomycetidae</taxon>
        <taxon>Hypocreales</taxon>
        <taxon>Nectriaceae</taxon>
        <taxon>Fusarium</taxon>
        <taxon>Fusarium oxysporum species complex</taxon>
    </lineage>
</organism>
<sequence>MTTLLSTLYI</sequence>
<accession>F9FT08</accession>
<comment type="caution">
    <text evidence="1">The sequence shown here is derived from an EMBL/GenBank/DDBJ whole genome shotgun (WGS) entry which is preliminary data.</text>
</comment>